<keyword evidence="1" id="KW-0472">Membrane</keyword>
<feature type="transmembrane region" description="Helical" evidence="1">
    <location>
        <begin position="12"/>
        <end position="32"/>
    </location>
</feature>
<evidence type="ECO:0000313" key="2">
    <source>
        <dbReference type="EMBL" id="KKL98770.1"/>
    </source>
</evidence>
<sequence>MKRILVFLGLKVSEIAGAFGVFALLSFAHGWLATTKIGPPLLAFFESPFCEPGLSFWINGLMGIIVFFLLGFFPLVIIAIVATLAYALISKNWEWAERITDK</sequence>
<protein>
    <submittedName>
        <fullName evidence="2">Uncharacterized protein</fullName>
    </submittedName>
</protein>
<dbReference type="EMBL" id="LAZR01017834">
    <property type="protein sequence ID" value="KKL98770.1"/>
    <property type="molecule type" value="Genomic_DNA"/>
</dbReference>
<evidence type="ECO:0000256" key="1">
    <source>
        <dbReference type="SAM" id="Phobius"/>
    </source>
</evidence>
<proteinExistence type="predicted"/>
<keyword evidence="1" id="KW-0812">Transmembrane</keyword>
<name>A0A0F9IYR3_9ZZZZ</name>
<reference evidence="2" key="1">
    <citation type="journal article" date="2015" name="Nature">
        <title>Complex archaea that bridge the gap between prokaryotes and eukaryotes.</title>
        <authorList>
            <person name="Spang A."/>
            <person name="Saw J.H."/>
            <person name="Jorgensen S.L."/>
            <person name="Zaremba-Niedzwiedzka K."/>
            <person name="Martijn J."/>
            <person name="Lind A.E."/>
            <person name="van Eijk R."/>
            <person name="Schleper C."/>
            <person name="Guy L."/>
            <person name="Ettema T.J."/>
        </authorList>
    </citation>
    <scope>NUCLEOTIDE SEQUENCE</scope>
</reference>
<accession>A0A0F9IYR3</accession>
<dbReference type="AlphaFoldDB" id="A0A0F9IYR3"/>
<keyword evidence="1" id="KW-1133">Transmembrane helix</keyword>
<feature type="transmembrane region" description="Helical" evidence="1">
    <location>
        <begin position="56"/>
        <end position="89"/>
    </location>
</feature>
<comment type="caution">
    <text evidence="2">The sequence shown here is derived from an EMBL/GenBank/DDBJ whole genome shotgun (WGS) entry which is preliminary data.</text>
</comment>
<organism evidence="2">
    <name type="scientific">marine sediment metagenome</name>
    <dbReference type="NCBI Taxonomy" id="412755"/>
    <lineage>
        <taxon>unclassified sequences</taxon>
        <taxon>metagenomes</taxon>
        <taxon>ecological metagenomes</taxon>
    </lineage>
</organism>
<gene>
    <name evidence="2" type="ORF">LCGC14_1821160</name>
</gene>